<dbReference type="Proteomes" id="UP001056384">
    <property type="component" value="Chromosome 3"/>
</dbReference>
<reference evidence="2" key="1">
    <citation type="submission" date="2022-06" db="EMBL/GenBank/DDBJ databases">
        <title>Complete genome sequences of two strains of the flax pathogen Septoria linicola.</title>
        <authorList>
            <person name="Lapalu N."/>
            <person name="Simon A."/>
            <person name="Demenou B."/>
            <person name="Paumier D."/>
            <person name="Guillot M.-P."/>
            <person name="Gout L."/>
            <person name="Valade R."/>
        </authorList>
    </citation>
    <scope>NUCLEOTIDE SEQUENCE</scope>
    <source>
        <strain evidence="2">SE15195</strain>
    </source>
</reference>
<evidence type="ECO:0000313" key="3">
    <source>
        <dbReference type="Proteomes" id="UP001056384"/>
    </source>
</evidence>
<dbReference type="OrthoDB" id="3649444at2759"/>
<feature type="region of interest" description="Disordered" evidence="1">
    <location>
        <begin position="301"/>
        <end position="325"/>
    </location>
</feature>
<evidence type="ECO:0000256" key="1">
    <source>
        <dbReference type="SAM" id="MobiDB-lite"/>
    </source>
</evidence>
<gene>
    <name evidence="2" type="ORF">Slin15195_G048550</name>
</gene>
<accession>A0A9Q9AVN5</accession>
<feature type="compositionally biased region" description="Acidic residues" evidence="1">
    <location>
        <begin position="938"/>
        <end position="948"/>
    </location>
</feature>
<keyword evidence="3" id="KW-1185">Reference proteome</keyword>
<organism evidence="2 3">
    <name type="scientific">Septoria linicola</name>
    <dbReference type="NCBI Taxonomy" id="215465"/>
    <lineage>
        <taxon>Eukaryota</taxon>
        <taxon>Fungi</taxon>
        <taxon>Dikarya</taxon>
        <taxon>Ascomycota</taxon>
        <taxon>Pezizomycotina</taxon>
        <taxon>Dothideomycetes</taxon>
        <taxon>Dothideomycetidae</taxon>
        <taxon>Mycosphaerellales</taxon>
        <taxon>Mycosphaerellaceae</taxon>
        <taxon>Septoria</taxon>
    </lineage>
</organism>
<protein>
    <submittedName>
        <fullName evidence="2">Uncharacterized protein</fullName>
    </submittedName>
</protein>
<evidence type="ECO:0000313" key="2">
    <source>
        <dbReference type="EMBL" id="USW51536.1"/>
    </source>
</evidence>
<feature type="region of interest" description="Disordered" evidence="1">
    <location>
        <begin position="927"/>
        <end position="959"/>
    </location>
</feature>
<feature type="compositionally biased region" description="Low complexity" evidence="1">
    <location>
        <begin position="855"/>
        <end position="878"/>
    </location>
</feature>
<feature type="region of interest" description="Disordered" evidence="1">
    <location>
        <begin position="772"/>
        <end position="887"/>
    </location>
</feature>
<dbReference type="EMBL" id="CP099420">
    <property type="protein sequence ID" value="USW51536.1"/>
    <property type="molecule type" value="Genomic_DNA"/>
</dbReference>
<proteinExistence type="predicted"/>
<dbReference type="AlphaFoldDB" id="A0A9Q9AVN5"/>
<feature type="compositionally biased region" description="Basic and acidic residues" evidence="1">
    <location>
        <begin position="927"/>
        <end position="937"/>
    </location>
</feature>
<name>A0A9Q9AVN5_9PEZI</name>
<feature type="compositionally biased region" description="Basic and acidic residues" evidence="1">
    <location>
        <begin position="776"/>
        <end position="798"/>
    </location>
</feature>
<sequence>MSRSSMTLANLAISIEEWAHNRRLRAFANELTTTGEVKGLSPTQRGVVKLAAGLSVQVLQISTPADGTPRVVRVRQPDGSACVVKAVDFERNVAPTGLAVSQIRSGNSHLLQHFRCTHPEQKPKQAALTDADPQPAEVRVTTHDIDVQLMDGSIDTISKGITFDVCRSSRTKGFCVLRTEQGQHTPFHESQLRDFSVLKLNGINTHIEQDRHTDYSSDRCDMQALLVVHKKTYGLNRLGQLIPIEEGTKVLLTTSCNAIDFFIDTSGKIFALTEDQTSHALIDIEAENAVLTHARQAGLTRESEECRPGGWSSYQHHNDRVSPGSTTVDDIITAGVGPQQIANLPRNREGLPLPPSGYVPQQYPGLLAVQFGHYDFASSADQAAAEVMGIPTASDVVWAAHRGKSELGDIMLRWVPGTLEGTQAPFGKCNAYVMITIVNDMRIWHFGKGPVPHGELPIFSGLDEFWHEREGADVSELHRLPRTTTTRSLLTEAAIAAQMYDRQGYVGRAMRPVQQIQNFHQSPSPEARALQQEILRASDRSWQLGQPIERTPIDSHASPKERTSTHPYFVHVDFHQALPDVLYVYHKGTDRLSAKALGAQAFKAFKNCFGPLEHELPLLNAYGEKKSTIVKGQDKSTREILITDMPHVPARIASNEWHPVLGAMFLLGMEATSWNMLMARMPEETRSYCNWYQSMWLDSARRYRLLPDKIQNNRNSRRRDAIILANPIPVQLIAANTMRGIAPGPVDRTLAYGQVAFDHSGQIQSTNWVNFPVNSSEEHHPKDRFAKLDSGRSSRDSRIQQARAAKIAEQTTTARAAGYQARQQIASDEDDEAELESEGWQTEAQYDEETPVSSEAQQTAEQQNTTQQNTLQPMPLQTSSATAEDQAQLAQARQLLAGDHRRDSAWYDTAILGSDEASVEGDMVIHGDVDNDEKSSNDDDFDEEDEESAANHRTPGSCARCGEYHAPYAGCIEY</sequence>
<feature type="compositionally biased region" description="Acidic residues" evidence="1">
    <location>
        <begin position="827"/>
        <end position="837"/>
    </location>
</feature>